<keyword evidence="2" id="KW-1185">Reference proteome</keyword>
<dbReference type="Proteomes" id="UP001472677">
    <property type="component" value="Unassembled WGS sequence"/>
</dbReference>
<proteinExistence type="predicted"/>
<comment type="caution">
    <text evidence="1">The sequence shown here is derived from an EMBL/GenBank/DDBJ whole genome shotgun (WGS) entry which is preliminary data.</text>
</comment>
<dbReference type="EMBL" id="JBBPBM010000101">
    <property type="protein sequence ID" value="KAK8508457.1"/>
    <property type="molecule type" value="Genomic_DNA"/>
</dbReference>
<reference evidence="1 2" key="1">
    <citation type="journal article" date="2024" name="G3 (Bethesda)">
        <title>Genome assembly of Hibiscus sabdariffa L. provides insights into metabolisms of medicinal natural products.</title>
        <authorList>
            <person name="Kim T."/>
        </authorList>
    </citation>
    <scope>NUCLEOTIDE SEQUENCE [LARGE SCALE GENOMIC DNA]</scope>
    <source>
        <strain evidence="1">TK-2024</strain>
        <tissue evidence="1">Old leaves</tissue>
    </source>
</reference>
<evidence type="ECO:0000313" key="1">
    <source>
        <dbReference type="EMBL" id="KAK8508457.1"/>
    </source>
</evidence>
<protein>
    <submittedName>
        <fullName evidence="1">Uncharacterized protein</fullName>
    </submittedName>
</protein>
<accession>A0ABR2BMT3</accession>
<evidence type="ECO:0000313" key="2">
    <source>
        <dbReference type="Proteomes" id="UP001472677"/>
    </source>
</evidence>
<sequence length="167" mass="18566">MSESNLFCPWMVIANRCHRGGQARSGITPSTNGASGLLFVSFEVEEIDDKKSKATKWTDNAMVIPMGRKDDVHVVEHNVGTKNGDHRGNLDVNLKSMQVRRSHRSQVPGRISVTEFTRQLTSELDMATTCDRPSSSHIHALSGASNPMVQSSDDEKYYFLYSPKVLP</sequence>
<gene>
    <name evidence="1" type="ORF">V6N12_020238</name>
</gene>
<name>A0ABR2BMT3_9ROSI</name>
<organism evidence="1 2">
    <name type="scientific">Hibiscus sabdariffa</name>
    <name type="common">roselle</name>
    <dbReference type="NCBI Taxonomy" id="183260"/>
    <lineage>
        <taxon>Eukaryota</taxon>
        <taxon>Viridiplantae</taxon>
        <taxon>Streptophyta</taxon>
        <taxon>Embryophyta</taxon>
        <taxon>Tracheophyta</taxon>
        <taxon>Spermatophyta</taxon>
        <taxon>Magnoliopsida</taxon>
        <taxon>eudicotyledons</taxon>
        <taxon>Gunneridae</taxon>
        <taxon>Pentapetalae</taxon>
        <taxon>rosids</taxon>
        <taxon>malvids</taxon>
        <taxon>Malvales</taxon>
        <taxon>Malvaceae</taxon>
        <taxon>Malvoideae</taxon>
        <taxon>Hibiscus</taxon>
    </lineage>
</organism>